<evidence type="ECO:0000313" key="3">
    <source>
        <dbReference type="Proteomes" id="UP000699865"/>
    </source>
</evidence>
<sequence>MSTTSSQTQTLDPMSRLTPKLAELTEQVLFGDLWKRNELSARDRSLITVAALIALSRSEQLPFHLDLAVSNGVTHTELSEVITHLAFYAGWPAAASALSRFAALNDQ</sequence>
<dbReference type="PANTHER" id="PTHR33570:SF9">
    <property type="entry name" value="BLL4600 PROTEIN"/>
    <property type="match status" value="1"/>
</dbReference>
<comment type="caution">
    <text evidence="2">The sequence shown here is derived from an EMBL/GenBank/DDBJ whole genome shotgun (WGS) entry which is preliminary data.</text>
</comment>
<evidence type="ECO:0000313" key="2">
    <source>
        <dbReference type="EMBL" id="MBU9836850.1"/>
    </source>
</evidence>
<dbReference type="InterPro" id="IPR003779">
    <property type="entry name" value="CMD-like"/>
</dbReference>
<proteinExistence type="predicted"/>
<gene>
    <name evidence="2" type="ORF">J1786_18795</name>
</gene>
<name>A0ABS6L5X0_9GAMM</name>
<dbReference type="Pfam" id="PF02627">
    <property type="entry name" value="CMD"/>
    <property type="match status" value="1"/>
</dbReference>
<dbReference type="RefSeq" id="WP_217139002.1">
    <property type="nucleotide sequence ID" value="NZ_JAFMOU010000071.1"/>
</dbReference>
<evidence type="ECO:0000259" key="1">
    <source>
        <dbReference type="Pfam" id="PF02627"/>
    </source>
</evidence>
<organism evidence="2 3">
    <name type="scientific">Rahnella perminowiae</name>
    <dbReference type="NCBI Taxonomy" id="2816244"/>
    <lineage>
        <taxon>Bacteria</taxon>
        <taxon>Pseudomonadati</taxon>
        <taxon>Pseudomonadota</taxon>
        <taxon>Gammaproteobacteria</taxon>
        <taxon>Enterobacterales</taxon>
        <taxon>Yersiniaceae</taxon>
        <taxon>Rahnella</taxon>
    </lineage>
</organism>
<dbReference type="Proteomes" id="UP000699865">
    <property type="component" value="Unassembled WGS sequence"/>
</dbReference>
<accession>A0ABS6L5X0</accession>
<reference evidence="2 3" key="1">
    <citation type="submission" date="2021-03" db="EMBL/GenBank/DDBJ databases">
        <title>Five novel Rahnella species.</title>
        <authorList>
            <person name="Brady C."/>
            <person name="Asselin J."/>
            <person name="Beer S."/>
            <person name="Bruberg M.B."/>
            <person name="Crampton B."/>
            <person name="Venter S."/>
            <person name="Arnold D."/>
            <person name="Denman S."/>
        </authorList>
    </citation>
    <scope>NUCLEOTIDE SEQUENCE [LARGE SCALE GENOMIC DNA]</scope>
    <source>
        <strain evidence="2 3">L72c</strain>
    </source>
</reference>
<dbReference type="InterPro" id="IPR052512">
    <property type="entry name" value="4CMD/NDH-1_regulator"/>
</dbReference>
<protein>
    <submittedName>
        <fullName evidence="2">Carboxymuconolactone decarboxylase family protein</fullName>
    </submittedName>
</protein>
<dbReference type="PANTHER" id="PTHR33570">
    <property type="entry name" value="4-CARBOXYMUCONOLACTONE DECARBOXYLASE FAMILY PROTEIN"/>
    <property type="match status" value="1"/>
</dbReference>
<feature type="domain" description="Carboxymuconolactone decarboxylase-like" evidence="1">
    <location>
        <begin position="19"/>
        <end position="99"/>
    </location>
</feature>
<dbReference type="EMBL" id="JAFMOU010000071">
    <property type="protein sequence ID" value="MBU9836850.1"/>
    <property type="molecule type" value="Genomic_DNA"/>
</dbReference>
<keyword evidence="3" id="KW-1185">Reference proteome</keyword>